<dbReference type="AlphaFoldDB" id="A0A9D3Z6V4"/>
<accession>A0A9D3Z6V4</accession>
<comment type="caution">
    <text evidence="1">The sequence shown here is derived from an EMBL/GenBank/DDBJ whole genome shotgun (WGS) entry which is preliminary data.</text>
</comment>
<dbReference type="EMBL" id="JAIWYP010000014">
    <property type="protein sequence ID" value="KAH3711846.1"/>
    <property type="molecule type" value="Genomic_DNA"/>
</dbReference>
<organism evidence="1 2">
    <name type="scientific">Dreissena polymorpha</name>
    <name type="common">Zebra mussel</name>
    <name type="synonym">Mytilus polymorpha</name>
    <dbReference type="NCBI Taxonomy" id="45954"/>
    <lineage>
        <taxon>Eukaryota</taxon>
        <taxon>Metazoa</taxon>
        <taxon>Spiralia</taxon>
        <taxon>Lophotrochozoa</taxon>
        <taxon>Mollusca</taxon>
        <taxon>Bivalvia</taxon>
        <taxon>Autobranchia</taxon>
        <taxon>Heteroconchia</taxon>
        <taxon>Euheterodonta</taxon>
        <taxon>Imparidentia</taxon>
        <taxon>Neoheterodontei</taxon>
        <taxon>Myida</taxon>
        <taxon>Dreissenoidea</taxon>
        <taxon>Dreissenidae</taxon>
        <taxon>Dreissena</taxon>
    </lineage>
</organism>
<reference evidence="1" key="2">
    <citation type="submission" date="2020-11" db="EMBL/GenBank/DDBJ databases">
        <authorList>
            <person name="McCartney M.A."/>
            <person name="Auch B."/>
            <person name="Kono T."/>
            <person name="Mallez S."/>
            <person name="Becker A."/>
            <person name="Gohl D.M."/>
            <person name="Silverstein K.A.T."/>
            <person name="Koren S."/>
            <person name="Bechman K.B."/>
            <person name="Herman A."/>
            <person name="Abrahante J.E."/>
            <person name="Garbe J."/>
        </authorList>
    </citation>
    <scope>NUCLEOTIDE SEQUENCE</scope>
    <source>
        <strain evidence="1">Duluth1</strain>
        <tissue evidence="1">Whole animal</tissue>
    </source>
</reference>
<protein>
    <submittedName>
        <fullName evidence="1">Uncharacterized protein</fullName>
    </submittedName>
</protein>
<gene>
    <name evidence="1" type="ORF">DPMN_071521</name>
</gene>
<proteinExistence type="predicted"/>
<dbReference type="Proteomes" id="UP000828390">
    <property type="component" value="Unassembled WGS sequence"/>
</dbReference>
<sequence length="82" mass="8990">MPRKSPGECRWRHGRAPVYRCTVAKPGLCRHSSGLHRGITGDNRGVAEAPPGSVWVSVELRCRPACSWCRPGCCRCRAGSSR</sequence>
<keyword evidence="2" id="KW-1185">Reference proteome</keyword>
<reference evidence="1" key="1">
    <citation type="journal article" date="2019" name="bioRxiv">
        <title>The Genome of the Zebra Mussel, Dreissena polymorpha: A Resource for Invasive Species Research.</title>
        <authorList>
            <person name="McCartney M.A."/>
            <person name="Auch B."/>
            <person name="Kono T."/>
            <person name="Mallez S."/>
            <person name="Zhang Y."/>
            <person name="Obille A."/>
            <person name="Becker A."/>
            <person name="Abrahante J.E."/>
            <person name="Garbe J."/>
            <person name="Badalamenti J.P."/>
            <person name="Herman A."/>
            <person name="Mangelson H."/>
            <person name="Liachko I."/>
            <person name="Sullivan S."/>
            <person name="Sone E.D."/>
            <person name="Koren S."/>
            <person name="Silverstein K.A.T."/>
            <person name="Beckman K.B."/>
            <person name="Gohl D.M."/>
        </authorList>
    </citation>
    <scope>NUCLEOTIDE SEQUENCE</scope>
    <source>
        <strain evidence="1">Duluth1</strain>
        <tissue evidence="1">Whole animal</tissue>
    </source>
</reference>
<name>A0A9D3Z6V4_DREPO</name>
<evidence type="ECO:0000313" key="1">
    <source>
        <dbReference type="EMBL" id="KAH3711846.1"/>
    </source>
</evidence>
<evidence type="ECO:0000313" key="2">
    <source>
        <dbReference type="Proteomes" id="UP000828390"/>
    </source>
</evidence>